<reference evidence="2 3" key="1">
    <citation type="submission" date="2019-08" db="EMBL/GenBank/DDBJ databases">
        <title>Pelomicrobium methylotrophicum gen. nov., sp. nov. a moderately thermophilic, facultatively anaerobic, lithoautotrophic and methylotrophic bacterium isolated from a terrestrial mud volcano.</title>
        <authorList>
            <person name="Slobodkina G.B."/>
            <person name="Merkel A.Y."/>
            <person name="Slobodkin A.I."/>
        </authorList>
    </citation>
    <scope>NUCLEOTIDE SEQUENCE [LARGE SCALE GENOMIC DNA]</scope>
    <source>
        <strain evidence="2 3">SM250</strain>
    </source>
</reference>
<sequence length="70" mass="7367">MSQVGPQDKEPGLLAAVKAVFCAFFGVRGSKAHEEVSHLRPVYFVVAGIVGAALFVLVLVTLVHFVTGKG</sequence>
<keyword evidence="1" id="KW-0812">Transmembrane</keyword>
<keyword evidence="1" id="KW-0472">Membrane</keyword>
<dbReference type="InParanoid" id="A0A5C7EUA0"/>
<evidence type="ECO:0000256" key="1">
    <source>
        <dbReference type="SAM" id="Phobius"/>
    </source>
</evidence>
<accession>A0A5C7EUA0</accession>
<feature type="transmembrane region" description="Helical" evidence="1">
    <location>
        <begin position="12"/>
        <end position="30"/>
    </location>
</feature>
<evidence type="ECO:0000313" key="2">
    <source>
        <dbReference type="EMBL" id="TXF10864.1"/>
    </source>
</evidence>
<dbReference type="OrthoDB" id="8657357at2"/>
<dbReference type="Proteomes" id="UP000321201">
    <property type="component" value="Unassembled WGS sequence"/>
</dbReference>
<comment type="caution">
    <text evidence="2">The sequence shown here is derived from an EMBL/GenBank/DDBJ whole genome shotgun (WGS) entry which is preliminary data.</text>
</comment>
<dbReference type="Pfam" id="PF11174">
    <property type="entry name" value="DUF2970"/>
    <property type="match status" value="1"/>
</dbReference>
<evidence type="ECO:0000313" key="3">
    <source>
        <dbReference type="Proteomes" id="UP000321201"/>
    </source>
</evidence>
<gene>
    <name evidence="2" type="ORF">FR698_13005</name>
</gene>
<dbReference type="InterPro" id="IPR021344">
    <property type="entry name" value="DUF2970"/>
</dbReference>
<proteinExistence type="predicted"/>
<protein>
    <submittedName>
        <fullName evidence="2">DUF2970 domain-containing protein</fullName>
    </submittedName>
</protein>
<dbReference type="RefSeq" id="WP_147800631.1">
    <property type="nucleotide sequence ID" value="NZ_VPFL01000020.1"/>
</dbReference>
<dbReference type="EMBL" id="VPFL01000020">
    <property type="protein sequence ID" value="TXF10864.1"/>
    <property type="molecule type" value="Genomic_DNA"/>
</dbReference>
<keyword evidence="1" id="KW-1133">Transmembrane helix</keyword>
<name>A0A5C7EUA0_9PROT</name>
<feature type="transmembrane region" description="Helical" evidence="1">
    <location>
        <begin position="42"/>
        <end position="66"/>
    </location>
</feature>
<organism evidence="2 3">
    <name type="scientific">Pelomicrobium methylotrophicum</name>
    <dbReference type="NCBI Taxonomy" id="2602750"/>
    <lineage>
        <taxon>Bacteria</taxon>
        <taxon>Pseudomonadati</taxon>
        <taxon>Pseudomonadota</taxon>
        <taxon>Hydrogenophilia</taxon>
        <taxon>Hydrogenophilia incertae sedis</taxon>
        <taxon>Pelomicrobium</taxon>
    </lineage>
</organism>
<keyword evidence="3" id="KW-1185">Reference proteome</keyword>
<dbReference type="AlphaFoldDB" id="A0A5C7EUA0"/>